<dbReference type="GO" id="GO:0030154">
    <property type="term" value="P:cell differentiation"/>
    <property type="evidence" value="ECO:0007669"/>
    <property type="project" value="UniProtKB-ARBA"/>
</dbReference>
<evidence type="ECO:0000313" key="5">
    <source>
        <dbReference type="Proteomes" id="UP000557315"/>
    </source>
</evidence>
<accession>A0A7K6G3H2</accession>
<gene>
    <name evidence="4" type="primary">Ly6e_4</name>
    <name evidence="4" type="ORF">DAPCHR_R05193</name>
</gene>
<dbReference type="FunFam" id="2.10.60.10:FF:000003">
    <property type="entry name" value="lymphocyte antigen 6E isoform X1"/>
    <property type="match status" value="1"/>
</dbReference>
<comment type="caution">
    <text evidence="4">The sequence shown here is derived from an EMBL/GenBank/DDBJ whole genome shotgun (WGS) entry which is preliminary data.</text>
</comment>
<feature type="chain" id="PRO_5029529628" evidence="2">
    <location>
        <begin position="21"/>
        <end position="104"/>
    </location>
</feature>
<dbReference type="EMBL" id="VZRO01008272">
    <property type="protein sequence ID" value="NWV57824.1"/>
    <property type="molecule type" value="Genomic_DNA"/>
</dbReference>
<dbReference type="Proteomes" id="UP000557315">
    <property type="component" value="Unassembled WGS sequence"/>
</dbReference>
<dbReference type="PANTHER" id="PTHR16983">
    <property type="entry name" value="UPAR/LY6 DOMAIN-CONTAINING PROTEIN"/>
    <property type="match status" value="1"/>
</dbReference>
<protein>
    <submittedName>
        <fullName evidence="4">LY6E protein</fullName>
    </submittedName>
</protein>
<dbReference type="Gene3D" id="2.10.60.10">
    <property type="entry name" value="CD59"/>
    <property type="match status" value="1"/>
</dbReference>
<evidence type="ECO:0000313" key="4">
    <source>
        <dbReference type="EMBL" id="NWV57824.1"/>
    </source>
</evidence>
<feature type="signal peptide" evidence="2">
    <location>
        <begin position="1"/>
        <end position="20"/>
    </location>
</feature>
<dbReference type="GO" id="GO:0005886">
    <property type="term" value="C:plasma membrane"/>
    <property type="evidence" value="ECO:0007669"/>
    <property type="project" value="TreeGrafter"/>
</dbReference>
<feature type="non-terminal residue" evidence="4">
    <location>
        <position position="104"/>
    </location>
</feature>
<feature type="domain" description="Snake toxin/toxin-like" evidence="3">
    <location>
        <begin position="21"/>
        <end position="98"/>
    </location>
</feature>
<dbReference type="SUPFAM" id="SSF57302">
    <property type="entry name" value="Snake toxin-like"/>
    <property type="match status" value="1"/>
</dbReference>
<dbReference type="PANTHER" id="PTHR16983:SF13">
    <property type="entry name" value="LYMPHOCYTE ANTIGEN 6E"/>
    <property type="match status" value="1"/>
</dbReference>
<organism evidence="4 5">
    <name type="scientific">Daphoenositta chrysoptera</name>
    <name type="common">varied sittella</name>
    <dbReference type="NCBI Taxonomy" id="254528"/>
    <lineage>
        <taxon>Eukaryota</taxon>
        <taxon>Metazoa</taxon>
        <taxon>Chordata</taxon>
        <taxon>Craniata</taxon>
        <taxon>Vertebrata</taxon>
        <taxon>Euteleostomi</taxon>
        <taxon>Archelosauria</taxon>
        <taxon>Archosauria</taxon>
        <taxon>Dinosauria</taxon>
        <taxon>Saurischia</taxon>
        <taxon>Theropoda</taxon>
        <taxon>Coelurosauria</taxon>
        <taxon>Aves</taxon>
        <taxon>Neognathae</taxon>
        <taxon>Neoaves</taxon>
        <taxon>Telluraves</taxon>
        <taxon>Australaves</taxon>
        <taxon>Passeriformes</taxon>
        <taxon>Corvoidea</taxon>
        <taxon>Pachycephalidae</taxon>
        <taxon>Daphoenositta</taxon>
    </lineage>
</organism>
<evidence type="ECO:0000256" key="2">
    <source>
        <dbReference type="SAM" id="SignalP"/>
    </source>
</evidence>
<dbReference type="GO" id="GO:0030550">
    <property type="term" value="F:acetylcholine receptor inhibitor activity"/>
    <property type="evidence" value="ECO:0007669"/>
    <property type="project" value="TreeGrafter"/>
</dbReference>
<dbReference type="CDD" id="cd23543">
    <property type="entry name" value="TFP_LU_ECD_Ly6E"/>
    <property type="match status" value="1"/>
</dbReference>
<dbReference type="InterPro" id="IPR045860">
    <property type="entry name" value="Snake_toxin-like_sf"/>
</dbReference>
<keyword evidence="5" id="KW-1185">Reference proteome</keyword>
<dbReference type="InterPro" id="IPR035076">
    <property type="entry name" value="Toxin/TOLIP"/>
</dbReference>
<keyword evidence="1 2" id="KW-0732">Signal</keyword>
<feature type="non-terminal residue" evidence="4">
    <location>
        <position position="1"/>
    </location>
</feature>
<name>A0A7K6G3H2_9CORV</name>
<evidence type="ECO:0000256" key="1">
    <source>
        <dbReference type="ARBA" id="ARBA00022729"/>
    </source>
</evidence>
<reference evidence="4 5" key="1">
    <citation type="submission" date="2019-09" db="EMBL/GenBank/DDBJ databases">
        <title>Bird 10,000 Genomes (B10K) Project - Family phase.</title>
        <authorList>
            <person name="Zhang G."/>
        </authorList>
    </citation>
    <scope>NUCLEOTIDE SEQUENCE [LARGE SCALE GENOMIC DNA]</scope>
    <source>
        <strain evidence="4">B10K-DU-029-47</strain>
        <tissue evidence="4">Heart</tissue>
    </source>
</reference>
<evidence type="ECO:0000259" key="3">
    <source>
        <dbReference type="Pfam" id="PF00087"/>
    </source>
</evidence>
<dbReference type="Pfam" id="PF00087">
    <property type="entry name" value="Toxin_TOLIP"/>
    <property type="match status" value="1"/>
</dbReference>
<sequence>MKFSLLAVLALVLFAAQANALYCYTCNWEQSNWRCLKAEKCSDKDEYCVTNVASVGIGRCWLWIPPITKKCSGSCPYHNFKVGLATYTSYCCQSFLCNLSACPG</sequence>
<dbReference type="InterPro" id="IPR051110">
    <property type="entry name" value="Ly-6/neurotoxin-like_GPI-ap"/>
</dbReference>
<proteinExistence type="predicted"/>
<dbReference type="AlphaFoldDB" id="A0A7K6G3H2"/>